<name>W0JXT0_9EURY</name>
<feature type="domain" description="Bacterial bifunctional deaminase-reductase C-terminal" evidence="2">
    <location>
        <begin position="3"/>
        <end position="179"/>
    </location>
</feature>
<dbReference type="eggNOG" id="arCOG01490">
    <property type="taxonomic scope" value="Archaea"/>
</dbReference>
<dbReference type="SUPFAM" id="SSF53597">
    <property type="entry name" value="Dihydrofolate reductase-like"/>
    <property type="match status" value="1"/>
</dbReference>
<protein>
    <submittedName>
        <fullName evidence="3">Deaminase reductase</fullName>
    </submittedName>
</protein>
<feature type="region of interest" description="Disordered" evidence="1">
    <location>
        <begin position="1"/>
        <end position="23"/>
    </location>
</feature>
<reference evidence="3 4" key="1">
    <citation type="submission" date="2014-01" db="EMBL/GenBank/DDBJ databases">
        <authorList>
            <consortium name="DOE Joint Genome Institute"/>
            <person name="Anderson I."/>
            <person name="Huntemann M."/>
            <person name="Han J."/>
            <person name="Chen A."/>
            <person name="Kyrpides N."/>
            <person name="Mavromatis K."/>
            <person name="Markowitz V."/>
            <person name="Palaniappan K."/>
            <person name="Ivanova N."/>
            <person name="Schaumberg A."/>
            <person name="Pati A."/>
            <person name="Liolios K."/>
            <person name="Nordberg H.P."/>
            <person name="Cantor M.N."/>
            <person name="Hua S.X."/>
            <person name="Woyke T."/>
        </authorList>
    </citation>
    <scope>NUCLEOTIDE SEQUENCE [LARGE SCALE GENOMIC DNA]</scope>
    <source>
        <strain evidence="3 4">XH-48</strain>
        <plasmid evidence="4">2</plasmid>
    </source>
</reference>
<dbReference type="PANTHER" id="PTHR38011:SF2">
    <property type="entry name" value="BIFUNCTIONAL DEAMINASE-REDUCTASE DOMAIN PROTEIN"/>
    <property type="match status" value="1"/>
</dbReference>
<dbReference type="InterPro" id="IPR002734">
    <property type="entry name" value="RibDG_C"/>
</dbReference>
<dbReference type="GO" id="GO:0008703">
    <property type="term" value="F:5-amino-6-(5-phosphoribosylamino)uracil reductase activity"/>
    <property type="evidence" value="ECO:0007669"/>
    <property type="project" value="InterPro"/>
</dbReference>
<dbReference type="KEGG" id="hlr:HALLA_01615"/>
<dbReference type="InterPro" id="IPR024072">
    <property type="entry name" value="DHFR-like_dom_sf"/>
</dbReference>
<keyword evidence="4" id="KW-1185">Reference proteome</keyword>
<evidence type="ECO:0000259" key="2">
    <source>
        <dbReference type="Pfam" id="PF01872"/>
    </source>
</evidence>
<dbReference type="InterPro" id="IPR050765">
    <property type="entry name" value="Riboflavin_Biosynth_HTPR"/>
</dbReference>
<dbReference type="Pfam" id="PF01872">
    <property type="entry name" value="RibD_C"/>
    <property type="match status" value="1"/>
</dbReference>
<dbReference type="EMBL" id="CP007057">
    <property type="protein sequence ID" value="AHG02025.1"/>
    <property type="molecule type" value="Genomic_DNA"/>
</dbReference>
<proteinExistence type="predicted"/>
<dbReference type="PATRIC" id="fig|797299.3.peg.3711"/>
<sequence length="192" mass="21087">MLTLDGVMQAPGGPDEDREGGFEQGGWVWPYFDEVFADAVEDGLSSSDALLLGRKTYEIFAAYWPTATDEGELADLMSSIDKYVASRTVDEVEWQNSTLLEGDVETAVAELKEQPGEDIRVLGSGELVQTLMQHDLVDEYQLMITPLVLGSGKRLFGNESTQTDLQLVDTETTGAGVVVLIYEVAEDEEVKR</sequence>
<keyword evidence="3" id="KW-0614">Plasmid</keyword>
<evidence type="ECO:0000313" key="3">
    <source>
        <dbReference type="EMBL" id="AHG02025.1"/>
    </source>
</evidence>
<dbReference type="HOGENOM" id="CLU_043966_1_0_2"/>
<dbReference type="PANTHER" id="PTHR38011">
    <property type="entry name" value="DIHYDROFOLATE REDUCTASE FAMILY PROTEIN (AFU_ORTHOLOGUE AFUA_8G06820)"/>
    <property type="match status" value="1"/>
</dbReference>
<evidence type="ECO:0000256" key="1">
    <source>
        <dbReference type="SAM" id="MobiDB-lite"/>
    </source>
</evidence>
<dbReference type="Proteomes" id="UP000019024">
    <property type="component" value="Plasmid unnamed2"/>
</dbReference>
<accession>W0JXT0</accession>
<evidence type="ECO:0000313" key="4">
    <source>
        <dbReference type="Proteomes" id="UP000019024"/>
    </source>
</evidence>
<dbReference type="AlphaFoldDB" id="W0JXT0"/>
<dbReference type="Gene3D" id="3.40.430.10">
    <property type="entry name" value="Dihydrofolate Reductase, subunit A"/>
    <property type="match status" value="1"/>
</dbReference>
<dbReference type="GO" id="GO:0009231">
    <property type="term" value="P:riboflavin biosynthetic process"/>
    <property type="evidence" value="ECO:0007669"/>
    <property type="project" value="InterPro"/>
</dbReference>
<gene>
    <name evidence="3" type="ORF">HALLA_01615</name>
</gene>
<geneLocation type="plasmid" evidence="3">
    <name>unnamed</name>
</geneLocation>
<organism evidence="3 4">
    <name type="scientific">Halostagnicola larsenii XH-48</name>
    <dbReference type="NCBI Taxonomy" id="797299"/>
    <lineage>
        <taxon>Archaea</taxon>
        <taxon>Methanobacteriati</taxon>
        <taxon>Methanobacteriota</taxon>
        <taxon>Stenosarchaea group</taxon>
        <taxon>Halobacteria</taxon>
        <taxon>Halobacteriales</taxon>
        <taxon>Natrialbaceae</taxon>
        <taxon>Halostagnicola</taxon>
    </lineage>
</organism>